<dbReference type="EMBL" id="SHAH01000085">
    <property type="protein sequence ID" value="RZO74742.1"/>
    <property type="molecule type" value="Genomic_DNA"/>
</dbReference>
<name>A0A520RWX0_9GAMM</name>
<proteinExistence type="inferred from homology"/>
<dbReference type="Gene3D" id="3.40.640.10">
    <property type="entry name" value="Type I PLP-dependent aspartate aminotransferase-like (Major domain)"/>
    <property type="match status" value="1"/>
</dbReference>
<accession>A0A520RWX0</accession>
<dbReference type="GO" id="GO:0030170">
    <property type="term" value="F:pyridoxal phosphate binding"/>
    <property type="evidence" value="ECO:0007669"/>
    <property type="project" value="InterPro"/>
</dbReference>
<comment type="cofactor">
    <cofactor evidence="1">
        <name>pyridoxal 5'-phosphate</name>
        <dbReference type="ChEBI" id="CHEBI:597326"/>
    </cofactor>
</comment>
<dbReference type="InterPro" id="IPR015421">
    <property type="entry name" value="PyrdxlP-dep_Trfase_major"/>
</dbReference>
<dbReference type="AlphaFoldDB" id="A0A520RWX0"/>
<comment type="similarity">
    <text evidence="3">Belongs to the class-III pyridoxal-phosphate-dependent aminotransferase family.</text>
</comment>
<dbReference type="Proteomes" id="UP000320404">
    <property type="component" value="Unassembled WGS sequence"/>
</dbReference>
<evidence type="ECO:0000256" key="2">
    <source>
        <dbReference type="ARBA" id="ARBA00022898"/>
    </source>
</evidence>
<organism evidence="4 5">
    <name type="scientific">OM182 bacterium</name>
    <dbReference type="NCBI Taxonomy" id="2510334"/>
    <lineage>
        <taxon>Bacteria</taxon>
        <taxon>Pseudomonadati</taxon>
        <taxon>Pseudomonadota</taxon>
        <taxon>Gammaproteobacteria</taxon>
        <taxon>OMG group</taxon>
        <taxon>OM182 clade</taxon>
    </lineage>
</organism>
<comment type="caution">
    <text evidence="4">The sequence shown here is derived from an EMBL/GenBank/DDBJ whole genome shotgun (WGS) entry which is preliminary data.</text>
</comment>
<dbReference type="InterPro" id="IPR015422">
    <property type="entry name" value="PyrdxlP-dep_Trfase_small"/>
</dbReference>
<evidence type="ECO:0000313" key="4">
    <source>
        <dbReference type="EMBL" id="RZO74742.1"/>
    </source>
</evidence>
<evidence type="ECO:0000256" key="1">
    <source>
        <dbReference type="ARBA" id="ARBA00001933"/>
    </source>
</evidence>
<evidence type="ECO:0000313" key="5">
    <source>
        <dbReference type="Proteomes" id="UP000320404"/>
    </source>
</evidence>
<keyword evidence="2 3" id="KW-0663">Pyridoxal phosphate</keyword>
<dbReference type="SUPFAM" id="SSF53383">
    <property type="entry name" value="PLP-dependent transferases"/>
    <property type="match status" value="1"/>
</dbReference>
<reference evidence="4 5" key="1">
    <citation type="submission" date="2019-02" db="EMBL/GenBank/DDBJ databases">
        <title>Prokaryotic population dynamics and viral predation in marine succession experiment using metagenomics: the confinement effect.</title>
        <authorList>
            <person name="Haro-Moreno J.M."/>
            <person name="Rodriguez-Valera F."/>
            <person name="Lopez-Perez M."/>
        </authorList>
    </citation>
    <scope>NUCLEOTIDE SEQUENCE [LARGE SCALE GENOMIC DNA]</scope>
    <source>
        <strain evidence="4">MED-G158</strain>
    </source>
</reference>
<dbReference type="Pfam" id="PF00202">
    <property type="entry name" value="Aminotran_3"/>
    <property type="match status" value="1"/>
</dbReference>
<dbReference type="GO" id="GO:0008483">
    <property type="term" value="F:transaminase activity"/>
    <property type="evidence" value="ECO:0007669"/>
    <property type="project" value="UniProtKB-KW"/>
</dbReference>
<protein>
    <submittedName>
        <fullName evidence="4">Aminotransferase class III-fold pyridoxal phosphate-dependent enzyme</fullName>
    </submittedName>
</protein>
<keyword evidence="4" id="KW-0032">Aminotransferase</keyword>
<dbReference type="InterPro" id="IPR005814">
    <property type="entry name" value="Aminotrans_3"/>
</dbReference>
<sequence>MSNQINDYSRSQALLERAKAVIPNGIPGHFNPVVQVPEGTYPCYVDRARGARFWDIDGNEYIDYMCAYGPMILGYQNEVIEEAVRKQVANADTCTLASPVMVELAEFLVELIPWAGWATFAKNGADATNMAVLIARSHTERRKIIAIDDGYHGCSPWMQALGRGGISREDHRETIRIPWNDLAALEAALEANKGEVAGLISSPYHHPAFKDNELPEADYWSGVHALLKRHDVLSICDDVRAGFRLDMAGSPNYFGYTPDLSCYCKAIANGYPIAAVVGKNALQGAAAGVFQTGSFWFSAGPMAAALACLKELQRIDGPARILQTGEKLWQGMVDIAADAGHELKVTGVASMPYLRTEHEAGISFHQALCGECTQRGLFLTSHHNLFVSVAHSEADITRSWEIFSDAIKAVNASFR</sequence>
<dbReference type="PANTHER" id="PTHR43713:SF3">
    <property type="entry name" value="GLUTAMATE-1-SEMIALDEHYDE 2,1-AMINOMUTASE 1, CHLOROPLASTIC-RELATED"/>
    <property type="match status" value="1"/>
</dbReference>
<evidence type="ECO:0000256" key="3">
    <source>
        <dbReference type="RuleBase" id="RU003560"/>
    </source>
</evidence>
<dbReference type="PANTHER" id="PTHR43713">
    <property type="entry name" value="GLUTAMATE-1-SEMIALDEHYDE 2,1-AMINOMUTASE"/>
    <property type="match status" value="1"/>
</dbReference>
<dbReference type="Gene3D" id="3.90.1150.10">
    <property type="entry name" value="Aspartate Aminotransferase, domain 1"/>
    <property type="match status" value="1"/>
</dbReference>
<gene>
    <name evidence="4" type="ORF">EVA69_05405</name>
</gene>
<dbReference type="InterPro" id="IPR015424">
    <property type="entry name" value="PyrdxlP-dep_Trfase"/>
</dbReference>
<keyword evidence="4" id="KW-0808">Transferase</keyword>